<dbReference type="SUPFAM" id="SSF103473">
    <property type="entry name" value="MFS general substrate transporter"/>
    <property type="match status" value="1"/>
</dbReference>
<feature type="transmembrane region" description="Helical" evidence="4">
    <location>
        <begin position="119"/>
        <end position="137"/>
    </location>
</feature>
<dbReference type="Pfam" id="PF07690">
    <property type="entry name" value="MFS_1"/>
    <property type="match status" value="1"/>
</dbReference>
<dbReference type="RefSeq" id="XP_005104820.1">
    <property type="nucleotide sequence ID" value="XM_005104763.3"/>
</dbReference>
<feature type="transmembrane region" description="Helical" evidence="4">
    <location>
        <begin position="379"/>
        <end position="398"/>
    </location>
</feature>
<evidence type="ECO:0000256" key="2">
    <source>
        <dbReference type="ARBA" id="ARBA00022989"/>
    </source>
</evidence>
<feature type="transmembrane region" description="Helical" evidence="4">
    <location>
        <begin position="352"/>
        <end position="372"/>
    </location>
</feature>
<gene>
    <name evidence="6 7 8" type="primary">LOC101858801</name>
</gene>
<dbReference type="RefSeq" id="XP_005104821.1">
    <property type="nucleotide sequence ID" value="XM_005104764.3"/>
</dbReference>
<protein>
    <submittedName>
        <fullName evidence="6 7">Sodium-dependent glucose transporter 1A</fullName>
    </submittedName>
</protein>
<dbReference type="Proteomes" id="UP000694888">
    <property type="component" value="Unplaced"/>
</dbReference>
<reference evidence="6 7" key="1">
    <citation type="submission" date="2025-05" db="UniProtKB">
        <authorList>
            <consortium name="RefSeq"/>
        </authorList>
    </citation>
    <scope>IDENTIFICATION</scope>
</reference>
<feature type="transmembrane region" description="Helical" evidence="4">
    <location>
        <begin position="404"/>
        <end position="423"/>
    </location>
</feature>
<evidence type="ECO:0000256" key="3">
    <source>
        <dbReference type="ARBA" id="ARBA00023136"/>
    </source>
</evidence>
<evidence type="ECO:0000313" key="5">
    <source>
        <dbReference type="Proteomes" id="UP000694888"/>
    </source>
</evidence>
<dbReference type="RefSeq" id="XP_035827320.1">
    <property type="nucleotide sequence ID" value="XM_035971427.1"/>
</dbReference>
<proteinExistence type="predicted"/>
<accession>A0ABM1VY27</accession>
<dbReference type="Gene3D" id="1.20.1250.20">
    <property type="entry name" value="MFS general substrate transporter like domains"/>
    <property type="match status" value="2"/>
</dbReference>
<evidence type="ECO:0000256" key="1">
    <source>
        <dbReference type="ARBA" id="ARBA00022692"/>
    </source>
</evidence>
<feature type="transmembrane region" description="Helical" evidence="4">
    <location>
        <begin position="52"/>
        <end position="72"/>
    </location>
</feature>
<feature type="transmembrane region" description="Helical" evidence="4">
    <location>
        <begin position="260"/>
        <end position="283"/>
    </location>
</feature>
<dbReference type="PANTHER" id="PTHR23121">
    <property type="entry name" value="SODIUM-DEPENDENT GLUCOSE TRANSPORTER 1"/>
    <property type="match status" value="1"/>
</dbReference>
<evidence type="ECO:0000313" key="8">
    <source>
        <dbReference type="RefSeq" id="XP_035827320.1"/>
    </source>
</evidence>
<evidence type="ECO:0000313" key="6">
    <source>
        <dbReference type="RefSeq" id="XP_005104820.1"/>
    </source>
</evidence>
<dbReference type="InterPro" id="IPR036259">
    <property type="entry name" value="MFS_trans_sf"/>
</dbReference>
<feature type="transmembrane region" description="Helical" evidence="4">
    <location>
        <begin position="309"/>
        <end position="340"/>
    </location>
</feature>
<keyword evidence="6 7" id="KW-0762">Sugar transport</keyword>
<keyword evidence="3 4" id="KW-0472">Membrane</keyword>
<feature type="transmembrane region" description="Helical" evidence="4">
    <location>
        <begin position="469"/>
        <end position="493"/>
    </location>
</feature>
<keyword evidence="1 4" id="KW-0812">Transmembrane</keyword>
<dbReference type="InterPro" id="IPR011701">
    <property type="entry name" value="MFS"/>
</dbReference>
<keyword evidence="2 4" id="KW-1133">Transmembrane helix</keyword>
<keyword evidence="5" id="KW-1185">Reference proteome</keyword>
<name>A0ABM1VY27_APLCA</name>
<feature type="transmembrane region" description="Helical" evidence="4">
    <location>
        <begin position="444"/>
        <end position="463"/>
    </location>
</feature>
<sequence length="543" mass="60044">MDEISPEGEIIKGNRDVQDLDPLKQEDAFSKKKKKRKPLKEQLKDPIYKKKLINSLCISLVFLTLGMCIGMHGPTFLDLQIITNTDVERGAAFFTAGSIGYFIGSVATGAVYNYVSQSLLLFIGSTFLGVVCCITPYCSPYALMIFIRGAGGVACGFVDTTGNANHMQIWGNEGQVLMQLLHFCFALGGTISPLYTEPFLAPKEDEENSSTVSLNMITVTTVGPLNASSSGYGILPPSRNSSQNFNLTSPSVGTERTTHVAYAFLITGILCVASAIPFLVIYVKEKLKEKKKGKTAEETLTQRDLPRPVLVFVLVTVCAFYLVYCSVEDTFASFLMTFLVKQYDFVSKSKGAYITAFYWASFAVSRFLMIFLSKILSPVKLLTLCCSLMVVSFAGFYISATFSAIKALTFFAVLAGFSMSAVFPSGFSWTEQELLRVTGRVSSCILLSACLGTMANPMLLAYLMEEFSNMWFCYLLVNQTVLLCVLFIFLLIFNRCYLNVRYGKLQMTPDITIDVELEINQPLSSENLGKVQNCVDPLDEKIR</sequence>
<evidence type="ECO:0000256" key="4">
    <source>
        <dbReference type="SAM" id="Phobius"/>
    </source>
</evidence>
<dbReference type="GeneID" id="101858801"/>
<evidence type="ECO:0000313" key="7">
    <source>
        <dbReference type="RefSeq" id="XP_005104821.1"/>
    </source>
</evidence>
<organism evidence="5 8">
    <name type="scientific">Aplysia californica</name>
    <name type="common">California sea hare</name>
    <dbReference type="NCBI Taxonomy" id="6500"/>
    <lineage>
        <taxon>Eukaryota</taxon>
        <taxon>Metazoa</taxon>
        <taxon>Spiralia</taxon>
        <taxon>Lophotrochozoa</taxon>
        <taxon>Mollusca</taxon>
        <taxon>Gastropoda</taxon>
        <taxon>Heterobranchia</taxon>
        <taxon>Euthyneura</taxon>
        <taxon>Tectipleura</taxon>
        <taxon>Aplysiida</taxon>
        <taxon>Aplysioidea</taxon>
        <taxon>Aplysiidae</taxon>
        <taxon>Aplysia</taxon>
    </lineage>
</organism>
<feature type="transmembrane region" description="Helical" evidence="4">
    <location>
        <begin position="92"/>
        <end position="112"/>
    </location>
</feature>
<keyword evidence="6 7" id="KW-0813">Transport</keyword>
<dbReference type="PANTHER" id="PTHR23121:SF9">
    <property type="entry name" value="SODIUM-DEPENDENT GLUCOSE TRANSPORTER 1"/>
    <property type="match status" value="1"/>
</dbReference>